<evidence type="ECO:0000313" key="4">
    <source>
        <dbReference type="Proteomes" id="UP000694501"/>
    </source>
</evidence>
<organism evidence="3 4">
    <name type="scientific">Streptomyces tardus</name>
    <dbReference type="NCBI Taxonomy" id="2780544"/>
    <lineage>
        <taxon>Bacteria</taxon>
        <taxon>Bacillati</taxon>
        <taxon>Actinomycetota</taxon>
        <taxon>Actinomycetes</taxon>
        <taxon>Kitasatosporales</taxon>
        <taxon>Streptomycetaceae</taxon>
        <taxon>Streptomyces</taxon>
    </lineage>
</organism>
<sequence>MTEPAGWKPGTLDDVLEHVDVRNKDKAVEMVLSVTEGRGIVPQSEVFNKRVATEDTSKYKVLQPFDIAWNPYLLWTGAIGQWLRDSAGVTSPVYPVFRVREGQDARFWGMVLEGGVLTPYFDSRAIGSIARRRRTTIPVFKEAPIFIPPRPTQERIVKIIGAVDDQIAALESEVSTARRLLNSVLAEHFATVMGKPQRIVDLCSHVVGGVWGKPEGEGEVDRLALGPRIYAPGTTDFVTGGSPVRSFTTKQADTRTVREQDIILERSGGSPEQPVGRVAIAGPGLAPCVPTDFQRLMRVEPERALPKWVFWRLRHDWVSGLTRNYSRRTTGITNLSVKEYIAREVPVPSPEEQAALVERAAAVDALVITLRAEATSLRQVRAGLLSGLLDRAITIESAELEVA</sequence>
<dbReference type="InterPro" id="IPR052021">
    <property type="entry name" value="Type-I_RS_S_subunit"/>
</dbReference>
<dbReference type="AlphaFoldDB" id="A0A949N4W6"/>
<dbReference type="GO" id="GO:0009307">
    <property type="term" value="P:DNA restriction-modification system"/>
    <property type="evidence" value="ECO:0007669"/>
    <property type="project" value="UniProtKB-KW"/>
</dbReference>
<gene>
    <name evidence="3" type="ORF">JGS22_006980</name>
</gene>
<comment type="caution">
    <text evidence="3">The sequence shown here is derived from an EMBL/GenBank/DDBJ whole genome shotgun (WGS) entry which is preliminary data.</text>
</comment>
<keyword evidence="2" id="KW-0238">DNA-binding</keyword>
<evidence type="ECO:0000313" key="3">
    <source>
        <dbReference type="EMBL" id="MBU7597382.1"/>
    </source>
</evidence>
<dbReference type="SUPFAM" id="SSF116734">
    <property type="entry name" value="DNA methylase specificity domain"/>
    <property type="match status" value="2"/>
</dbReference>
<evidence type="ECO:0000256" key="2">
    <source>
        <dbReference type="ARBA" id="ARBA00023125"/>
    </source>
</evidence>
<dbReference type="Gene3D" id="3.90.220.20">
    <property type="entry name" value="DNA methylase specificity domains"/>
    <property type="match status" value="2"/>
</dbReference>
<dbReference type="Proteomes" id="UP000694501">
    <property type="component" value="Unassembled WGS sequence"/>
</dbReference>
<dbReference type="InterPro" id="IPR044946">
    <property type="entry name" value="Restrct_endonuc_typeI_TRD_sf"/>
</dbReference>
<evidence type="ECO:0000256" key="1">
    <source>
        <dbReference type="ARBA" id="ARBA00022747"/>
    </source>
</evidence>
<dbReference type="GO" id="GO:0003677">
    <property type="term" value="F:DNA binding"/>
    <property type="evidence" value="ECO:0007669"/>
    <property type="project" value="UniProtKB-KW"/>
</dbReference>
<keyword evidence="4" id="KW-1185">Reference proteome</keyword>
<proteinExistence type="predicted"/>
<protein>
    <submittedName>
        <fullName evidence="3">Uncharacterized protein</fullName>
    </submittedName>
</protein>
<dbReference type="PANTHER" id="PTHR30408:SF12">
    <property type="entry name" value="TYPE I RESTRICTION ENZYME MJAVIII SPECIFICITY SUBUNIT"/>
    <property type="match status" value="1"/>
</dbReference>
<name>A0A949N4W6_9ACTN</name>
<dbReference type="RefSeq" id="WP_211040251.1">
    <property type="nucleotide sequence ID" value="NZ_JAELVF020000001.1"/>
</dbReference>
<accession>A0A949N4W6</accession>
<dbReference type="EMBL" id="JAELVF020000001">
    <property type="protein sequence ID" value="MBU7597382.1"/>
    <property type="molecule type" value="Genomic_DNA"/>
</dbReference>
<keyword evidence="1" id="KW-0680">Restriction system</keyword>
<reference evidence="3" key="1">
    <citation type="submission" date="2021-06" db="EMBL/GenBank/DDBJ databases">
        <title>Sequencing of actinobacteria type strains.</title>
        <authorList>
            <person name="Nguyen G.-S."/>
            <person name="Wentzel A."/>
        </authorList>
    </citation>
    <scope>NUCLEOTIDE SEQUENCE</scope>
    <source>
        <strain evidence="3">P38-E01</strain>
    </source>
</reference>
<dbReference type="PANTHER" id="PTHR30408">
    <property type="entry name" value="TYPE-1 RESTRICTION ENZYME ECOKI SPECIFICITY PROTEIN"/>
    <property type="match status" value="1"/>
</dbReference>